<name>A0A150LAD1_9BACI</name>
<dbReference type="Pfam" id="PF05389">
    <property type="entry name" value="MecA"/>
    <property type="match status" value="1"/>
</dbReference>
<keyword evidence="3" id="KW-0178">Competence</keyword>
<dbReference type="InterPro" id="IPR008681">
    <property type="entry name" value="Neg-reg_MecA"/>
</dbReference>
<dbReference type="PANTHER" id="PTHR39161:SF1">
    <property type="entry name" value="ADAPTER PROTEIN MECA 1"/>
    <property type="match status" value="1"/>
</dbReference>
<accession>A0A150LAD1</accession>
<sequence length="183" mass="21626">MKLERISQNKIKYSITFEELLDKGLHEEEFESFIWYELFDEMVEIAKQKYQCDIPDTISIEIFSLNSSEIVLILTMDELSLQEENQLKPFLSTKSCYSIFIFESIEDVITLAFYLENLQLQANSKLILFEDQYFLILPFQQPVSTICEEFGEKTNLSVYMLEEYGTTIIDHDALQILANYFKR</sequence>
<dbReference type="PANTHER" id="PTHR39161">
    <property type="entry name" value="ADAPTER PROTEIN MECA"/>
    <property type="match status" value="1"/>
</dbReference>
<comment type="subunit">
    <text evidence="2">Homodimer.</text>
</comment>
<dbReference type="PATRIC" id="fig|46224.3.peg.1738"/>
<reference evidence="4 6" key="1">
    <citation type="submission" date="2016-01" db="EMBL/GenBank/DDBJ databases">
        <title>Genome Sequences of Twelve Sporeforming Bacillus Species Isolated from Foods.</title>
        <authorList>
            <person name="Berendsen E.M."/>
            <person name="Wells-Bennik M.H."/>
            <person name="Krawcyk A.O."/>
            <person name="De Jong A."/>
            <person name="Holsappel S."/>
            <person name="Eijlander R.T."/>
            <person name="Kuipers O.P."/>
        </authorList>
    </citation>
    <scope>NUCLEOTIDE SEQUENCE [LARGE SCALE GENOMIC DNA]</scope>
    <source>
        <strain evidence="4 6">B4102</strain>
    </source>
</reference>
<dbReference type="RefSeq" id="WP_066228721.1">
    <property type="nucleotide sequence ID" value="NZ_CP066701.1"/>
</dbReference>
<dbReference type="InterPro" id="IPR038471">
    <property type="entry name" value="MecA_C_sf"/>
</dbReference>
<organism evidence="4 6">
    <name type="scientific">Heyndrickxia sporothermodurans</name>
    <dbReference type="NCBI Taxonomy" id="46224"/>
    <lineage>
        <taxon>Bacteria</taxon>
        <taxon>Bacillati</taxon>
        <taxon>Bacillota</taxon>
        <taxon>Bacilli</taxon>
        <taxon>Bacillales</taxon>
        <taxon>Bacillaceae</taxon>
        <taxon>Heyndrickxia</taxon>
    </lineage>
</organism>
<dbReference type="Gene3D" id="3.30.70.1950">
    <property type="match status" value="1"/>
</dbReference>
<keyword evidence="6" id="KW-1185">Reference proteome</keyword>
<evidence type="ECO:0000313" key="6">
    <source>
        <dbReference type="Proteomes" id="UP000075666"/>
    </source>
</evidence>
<evidence type="ECO:0000313" key="4">
    <source>
        <dbReference type="EMBL" id="KYD09293.1"/>
    </source>
</evidence>
<evidence type="ECO:0000256" key="1">
    <source>
        <dbReference type="ARBA" id="ARBA00005397"/>
    </source>
</evidence>
<dbReference type="AlphaFoldDB" id="A0A150LAD1"/>
<evidence type="ECO:0000256" key="2">
    <source>
        <dbReference type="ARBA" id="ARBA00011738"/>
    </source>
</evidence>
<gene>
    <name evidence="4" type="ORF">B4102_2559</name>
    <name evidence="5" type="ORF">JGZ69_17010</name>
</gene>
<comment type="similarity">
    <text evidence="1">Belongs to the MecA family.</text>
</comment>
<dbReference type="EMBL" id="LQYN01000025">
    <property type="protein sequence ID" value="KYD09293.1"/>
    <property type="molecule type" value="Genomic_DNA"/>
</dbReference>
<dbReference type="EMBL" id="CP066701">
    <property type="protein sequence ID" value="QQX24471.1"/>
    <property type="molecule type" value="Genomic_DNA"/>
</dbReference>
<dbReference type="Proteomes" id="UP000075666">
    <property type="component" value="Unassembled WGS sequence"/>
</dbReference>
<reference evidence="5 7" key="2">
    <citation type="submission" date="2020-12" db="EMBL/GenBank/DDBJ databases">
        <title>Taxonomic evaluation of the Bacillus sporothermodurans group of bacteria based on whole genome sequences.</title>
        <authorList>
            <person name="Fiedler G."/>
            <person name="Herbstmann A.-D."/>
            <person name="Doll E."/>
            <person name="Wenning M."/>
            <person name="Brinks E."/>
            <person name="Kabisch J."/>
            <person name="Breitenwieser F."/>
            <person name="Lappann M."/>
            <person name="Boehnlein C."/>
            <person name="Franz C."/>
        </authorList>
    </citation>
    <scope>NUCLEOTIDE SEQUENCE [LARGE SCALE GENOMIC DNA]</scope>
    <source>
        <strain evidence="5 7">DSM 10599</strain>
    </source>
</reference>
<dbReference type="KEGG" id="hspo:JGZ69_17010"/>
<proteinExistence type="inferred from homology"/>
<dbReference type="Proteomes" id="UP000595512">
    <property type="component" value="Chromosome"/>
</dbReference>
<evidence type="ECO:0000313" key="7">
    <source>
        <dbReference type="Proteomes" id="UP000595512"/>
    </source>
</evidence>
<dbReference type="GO" id="GO:0030420">
    <property type="term" value="P:establishment of competence for transformation"/>
    <property type="evidence" value="ECO:0007669"/>
    <property type="project" value="UniProtKB-KW"/>
</dbReference>
<dbReference type="STRING" id="46224.B4102_2559"/>
<evidence type="ECO:0000313" key="5">
    <source>
        <dbReference type="EMBL" id="QQX24471.1"/>
    </source>
</evidence>
<protein>
    <submittedName>
        <fullName evidence="5">Adaptor protein MecA</fullName>
    </submittedName>
</protein>
<dbReference type="OrthoDB" id="2085234at2"/>
<evidence type="ECO:0000256" key="3">
    <source>
        <dbReference type="ARBA" id="ARBA00023287"/>
    </source>
</evidence>